<dbReference type="OrthoDB" id="3203793at2"/>
<dbReference type="InterPro" id="IPR046828">
    <property type="entry name" value="RepSA"/>
</dbReference>
<evidence type="ECO:0000313" key="1">
    <source>
        <dbReference type="EMBL" id="TQS39710.1"/>
    </source>
</evidence>
<evidence type="ECO:0000313" key="2">
    <source>
        <dbReference type="Proteomes" id="UP000317982"/>
    </source>
</evidence>
<dbReference type="RefSeq" id="WP_142709904.1">
    <property type="nucleotide sequence ID" value="NZ_VIRS01000060.1"/>
</dbReference>
<protein>
    <submittedName>
        <fullName evidence="1">Replication initiation protein</fullName>
    </submittedName>
</protein>
<name>A0A545AEL6_9ACTN</name>
<proteinExistence type="predicted"/>
<dbReference type="InParanoid" id="A0A545AEL6"/>
<organism evidence="1 2">
    <name type="scientific">Cryptosporangium phraense</name>
    <dbReference type="NCBI Taxonomy" id="2593070"/>
    <lineage>
        <taxon>Bacteria</taxon>
        <taxon>Bacillati</taxon>
        <taxon>Actinomycetota</taxon>
        <taxon>Actinomycetes</taxon>
        <taxon>Cryptosporangiales</taxon>
        <taxon>Cryptosporangiaceae</taxon>
        <taxon>Cryptosporangium</taxon>
    </lineage>
</organism>
<reference evidence="1 2" key="1">
    <citation type="submission" date="2019-07" db="EMBL/GenBank/DDBJ databases">
        <title>Cryptosporangium phraense sp. nov., isolated from plant litter.</title>
        <authorList>
            <person name="Suriyachadkun C."/>
        </authorList>
    </citation>
    <scope>NUCLEOTIDE SEQUENCE [LARGE SCALE GENOMIC DNA]</scope>
    <source>
        <strain evidence="1 2">A-T 5661</strain>
    </source>
</reference>
<dbReference type="AlphaFoldDB" id="A0A545AEL6"/>
<accession>A0A545AEL6</accession>
<keyword evidence="2" id="KW-1185">Reference proteome</keyword>
<dbReference type="Pfam" id="PF20199">
    <property type="entry name" value="RepSA"/>
    <property type="match status" value="1"/>
</dbReference>
<comment type="caution">
    <text evidence="1">The sequence shown here is derived from an EMBL/GenBank/DDBJ whole genome shotgun (WGS) entry which is preliminary data.</text>
</comment>
<gene>
    <name evidence="1" type="ORF">FL583_38730</name>
</gene>
<sequence>MSGQRDWGAELAAAGLSWDVWSGLTLWGRAGALPELAEQLAAVGGCARPVRLAGTVRSFSTATGELVGEYDTGSGRVGGLLVACGSRHASVCPSCAHRWRGDTWWLAFAGLVGGKGRAAGVRSHPRVFLTLTAPSFGAVHSRRLRSDGRAVACRARRGWPVCEHGEPAWCGVRHPEADPVVGAPLCVACYDWPGLVLWNSHAGALWNRWSVQTGREIGRLSDRPAAAVRAAVKVESTRVAEMQARGAVHLHAIVRADSGSDPDAPPPEWVTPELLAAAVVGAARRVAVEIDVPGVGGWVLRFGDQVEAHPIPAGADDAEERRLASYLAKYVTKDIAPGLERPVGAPGEIGLLRVPGHVRALVGVAWRLGGLPELAGWKLRRRAHQYGYRGPVATRSRGYSATLAALHTARMDYRREQAARVGADRLAPNGVPEQTVSIPALRLSRTGLDAAGRWLAEQTRADRETARRLGREEAEIIEGPDAA</sequence>
<dbReference type="EMBL" id="VIRS01000060">
    <property type="protein sequence ID" value="TQS39710.1"/>
    <property type="molecule type" value="Genomic_DNA"/>
</dbReference>
<dbReference type="Proteomes" id="UP000317982">
    <property type="component" value="Unassembled WGS sequence"/>
</dbReference>